<evidence type="ECO:0000259" key="2">
    <source>
        <dbReference type="Pfam" id="PF01636"/>
    </source>
</evidence>
<dbReference type="SUPFAM" id="SSF56112">
    <property type="entry name" value="Protein kinase-like (PK-like)"/>
    <property type="match status" value="1"/>
</dbReference>
<reference evidence="3" key="1">
    <citation type="submission" date="2022-02" db="EMBL/GenBank/DDBJ databases">
        <title>Crop Bioprotection Bacillus Genome Sequencing.</title>
        <authorList>
            <person name="Dunlap C."/>
        </authorList>
    </citation>
    <scope>NUCLEOTIDE SEQUENCE</scope>
    <source>
        <strain evidence="3">EC49O2N-C10</strain>
    </source>
</reference>
<dbReference type="InterPro" id="IPR011009">
    <property type="entry name" value="Kinase-like_dom_sf"/>
</dbReference>
<dbReference type="Proteomes" id="UP001073053">
    <property type="component" value="Unassembled WGS sequence"/>
</dbReference>
<accession>A0A9Q4EN31</accession>
<dbReference type="GO" id="GO:0004413">
    <property type="term" value="F:homoserine kinase activity"/>
    <property type="evidence" value="ECO:0007669"/>
    <property type="project" value="TreeGrafter"/>
</dbReference>
<dbReference type="EMBL" id="JALAWA010000005">
    <property type="protein sequence ID" value="MCY9184993.1"/>
    <property type="molecule type" value="Genomic_DNA"/>
</dbReference>
<comment type="similarity">
    <text evidence="1">Belongs to the pseudomonas-type ThrB family.</text>
</comment>
<dbReference type="Gene3D" id="3.30.200.20">
    <property type="entry name" value="Phosphorylase Kinase, domain 1"/>
    <property type="match status" value="1"/>
</dbReference>
<name>A0A9Q4EN31_9BACI</name>
<sequence length="333" mass="39235">MHKDIKAIFDEEKVLAEAAVIYGFTREQVQFLADAENYVYEFAKDNESYILKITHTIRRSPNYIMGEMEWLHHLAEGGLSVAKPIPSLNGKDVEEVPDGNGGAFLLRVYEKAPGHKVDESDWNETLFFELGRYTGKMHSLTKSYKLKNPAFKRQEWDEEEQLMLRKYVPEDQTQVFQQADELMNELRQLPKSRDSYGLVHADLHHGNFNWDQGKITTFDFDDIGYNWFVNDISILLYNVLWYPVVPYENKAVFTEEFMTHFMNGYREENNLDASWLKRIPDFLRLRHMLIYGLLHQMFDLNSIGTEEKEMLAGFRRDIENRTPITEFDFSKLV</sequence>
<dbReference type="InterPro" id="IPR002575">
    <property type="entry name" value="Aminoglycoside_PTrfase"/>
</dbReference>
<dbReference type="PANTHER" id="PTHR21064:SF6">
    <property type="entry name" value="AMINOGLYCOSIDE PHOSPHOTRANSFERASE DOMAIN-CONTAINING PROTEIN"/>
    <property type="match status" value="1"/>
</dbReference>
<evidence type="ECO:0000313" key="4">
    <source>
        <dbReference type="Proteomes" id="UP001073053"/>
    </source>
</evidence>
<comment type="caution">
    <text evidence="3">The sequence shown here is derived from an EMBL/GenBank/DDBJ whole genome shotgun (WGS) entry which is preliminary data.</text>
</comment>
<dbReference type="AlphaFoldDB" id="A0A9Q4EN31"/>
<dbReference type="RefSeq" id="WP_268498642.1">
    <property type="nucleotide sequence ID" value="NZ_JALAVZ010000015.1"/>
</dbReference>
<dbReference type="PANTHER" id="PTHR21064">
    <property type="entry name" value="AMINOGLYCOSIDE PHOSPHOTRANSFERASE DOMAIN-CONTAINING PROTEIN-RELATED"/>
    <property type="match status" value="1"/>
</dbReference>
<dbReference type="Gene3D" id="3.90.1200.10">
    <property type="match status" value="1"/>
</dbReference>
<proteinExistence type="inferred from homology"/>
<dbReference type="Pfam" id="PF01636">
    <property type="entry name" value="APH"/>
    <property type="match status" value="1"/>
</dbReference>
<dbReference type="InterPro" id="IPR050249">
    <property type="entry name" value="Pseudomonas-type_ThrB"/>
</dbReference>
<protein>
    <submittedName>
        <fullName evidence="3">Phosphotransferase enzyme family protein</fullName>
    </submittedName>
</protein>
<evidence type="ECO:0000256" key="1">
    <source>
        <dbReference type="ARBA" id="ARBA00038240"/>
    </source>
</evidence>
<evidence type="ECO:0000313" key="3">
    <source>
        <dbReference type="EMBL" id="MCY9184993.1"/>
    </source>
</evidence>
<gene>
    <name evidence="3" type="ORF">MOF03_10090</name>
</gene>
<organism evidence="3 4">
    <name type="scientific">Bacillus halotolerans</name>
    <dbReference type="NCBI Taxonomy" id="260554"/>
    <lineage>
        <taxon>Bacteria</taxon>
        <taxon>Bacillati</taxon>
        <taxon>Bacillota</taxon>
        <taxon>Bacilli</taxon>
        <taxon>Bacillales</taxon>
        <taxon>Bacillaceae</taxon>
        <taxon>Bacillus</taxon>
    </lineage>
</organism>
<feature type="domain" description="Aminoglycoside phosphotransferase" evidence="2">
    <location>
        <begin position="30"/>
        <end position="242"/>
    </location>
</feature>
<dbReference type="GO" id="GO:0009088">
    <property type="term" value="P:threonine biosynthetic process"/>
    <property type="evidence" value="ECO:0007669"/>
    <property type="project" value="TreeGrafter"/>
</dbReference>